<dbReference type="Gene3D" id="3.10.450.50">
    <property type="match status" value="1"/>
</dbReference>
<dbReference type="InterPro" id="IPR037401">
    <property type="entry name" value="SnoaL-like"/>
</dbReference>
<dbReference type="Proteomes" id="UP000287853">
    <property type="component" value="Unassembled WGS sequence"/>
</dbReference>
<protein>
    <recommendedName>
        <fullName evidence="1">SnoaL-like domain-containing protein</fullName>
    </recommendedName>
</protein>
<proteinExistence type="predicted"/>
<sequence>MTSPLHVVQEVYSKFSAGDLESFLELCDENVEWVVNGPESLERCRAFQGKDGVRHFLDILSSSWHFSSFHANNFISENDTVVVLGEEAGRDTGSEVFFENRWVHVFDVKKGKVIRFREFLCHWPGKQKPPIMTWDEM</sequence>
<comment type="caution">
    <text evidence="2">The sequence shown here is derived from an EMBL/GenBank/DDBJ whole genome shotgun (WGS) entry which is preliminary data.</text>
</comment>
<dbReference type="PANTHER" id="PTHR41252:SF1">
    <property type="entry name" value="BLR2505 PROTEIN"/>
    <property type="match status" value="1"/>
</dbReference>
<dbReference type="PANTHER" id="PTHR41252">
    <property type="entry name" value="BLR2505 PROTEIN"/>
    <property type="match status" value="1"/>
</dbReference>
<evidence type="ECO:0000259" key="1">
    <source>
        <dbReference type="Pfam" id="PF12680"/>
    </source>
</evidence>
<dbReference type="Pfam" id="PF12680">
    <property type="entry name" value="SnoaL_2"/>
    <property type="match status" value="1"/>
</dbReference>
<dbReference type="InterPro" id="IPR032710">
    <property type="entry name" value="NTF2-like_dom_sf"/>
</dbReference>
<dbReference type="AlphaFoldDB" id="A0A444IS42"/>
<evidence type="ECO:0000313" key="3">
    <source>
        <dbReference type="Proteomes" id="UP000287853"/>
    </source>
</evidence>
<keyword evidence="3" id="KW-1185">Reference proteome</keyword>
<reference evidence="2 3" key="1">
    <citation type="submission" date="2017-01" db="EMBL/GenBank/DDBJ databases">
        <title>The cable genome- insights into the physiology and evolution of filamentous bacteria capable of sulfide oxidation via long distance electron transfer.</title>
        <authorList>
            <person name="Schreiber L."/>
            <person name="Bjerg J.T."/>
            <person name="Boggild A."/>
            <person name="Van De Vossenberg J."/>
            <person name="Meysman F."/>
            <person name="Nielsen L.P."/>
            <person name="Schramm A."/>
            <person name="Kjeldsen K.U."/>
        </authorList>
    </citation>
    <scope>NUCLEOTIDE SEQUENCE [LARGE SCALE GENOMIC DNA]</scope>
    <source>
        <strain evidence="2">MCF</strain>
    </source>
</reference>
<feature type="domain" description="SnoaL-like" evidence="1">
    <location>
        <begin position="8"/>
        <end position="115"/>
    </location>
</feature>
<gene>
    <name evidence="2" type="ORF">H206_03209</name>
</gene>
<accession>A0A444IS42</accession>
<dbReference type="SUPFAM" id="SSF54427">
    <property type="entry name" value="NTF2-like"/>
    <property type="match status" value="1"/>
</dbReference>
<dbReference type="EMBL" id="MTKO01000116">
    <property type="protein sequence ID" value="RWX43592.1"/>
    <property type="molecule type" value="Genomic_DNA"/>
</dbReference>
<evidence type="ECO:0000313" key="2">
    <source>
        <dbReference type="EMBL" id="RWX43592.1"/>
    </source>
</evidence>
<organism evidence="2 3">
    <name type="scientific">Candidatus Electrothrix aarhusensis</name>
    <dbReference type="NCBI Taxonomy" id="1859131"/>
    <lineage>
        <taxon>Bacteria</taxon>
        <taxon>Pseudomonadati</taxon>
        <taxon>Thermodesulfobacteriota</taxon>
        <taxon>Desulfobulbia</taxon>
        <taxon>Desulfobulbales</taxon>
        <taxon>Desulfobulbaceae</taxon>
        <taxon>Candidatus Electrothrix</taxon>
    </lineage>
</organism>
<name>A0A444IS42_9BACT</name>